<evidence type="ECO:0000256" key="4">
    <source>
        <dbReference type="SAM" id="Phobius"/>
    </source>
</evidence>
<evidence type="ECO:0000256" key="2">
    <source>
        <dbReference type="ARBA" id="ARBA00022691"/>
    </source>
</evidence>
<name>K2RYE1_MACPH</name>
<dbReference type="HOGENOM" id="CLU_953379_0_0_1"/>
<feature type="region of interest" description="Disordered" evidence="3">
    <location>
        <begin position="264"/>
        <end position="283"/>
    </location>
</feature>
<gene>
    <name evidence="5" type="ORF">MPH_07548</name>
</gene>
<comment type="caution">
    <text evidence="5">The sequence shown here is derived from an EMBL/GenBank/DDBJ whole genome shotgun (WGS) entry which is preliminary data.</text>
</comment>
<dbReference type="PANTHER" id="PTHR35897">
    <property type="entry name" value="METHYLTRANSFERASE AUSD"/>
    <property type="match status" value="1"/>
</dbReference>
<dbReference type="OrthoDB" id="2094832at2759"/>
<sequence>MAAQLFRKDVPWYVEQVPPLQPAMRELLVEYANIPPDDVDSHVARVRDEAWHVAPFPCVGSFLFAELALPTFPGYGGLVERLRDGERYLEIGCGLGQDVRKVSQIYFSFVDVVCLFCFTFFFFPSFRGFREICRCRNQCCKVFLAVLSFPFVHYGLSFDKTNDSYDKLHSSSTPAFLHPLSTPLTSFPVLFRLDTLCSVMHLRPLRSSSPPTSSMPRMRARSRRSVIPWMSSTHPCSFTALICPPSTVPAPELLSFSSRKQGARSWGGKEVSRRVQSQERKVSRAQWASLVE</sequence>
<dbReference type="InterPro" id="IPR051654">
    <property type="entry name" value="Meroterpenoid_MTases"/>
</dbReference>
<evidence type="ECO:0000256" key="3">
    <source>
        <dbReference type="SAM" id="MobiDB-lite"/>
    </source>
</evidence>
<keyword evidence="4" id="KW-0812">Transmembrane</keyword>
<dbReference type="InParanoid" id="K2RYE1"/>
<dbReference type="VEuPathDB" id="FungiDB:MPH_07548"/>
<keyword evidence="4" id="KW-1133">Transmembrane helix</keyword>
<evidence type="ECO:0000313" key="6">
    <source>
        <dbReference type="Proteomes" id="UP000007129"/>
    </source>
</evidence>
<protein>
    <submittedName>
        <fullName evidence="5">Uncharacterized protein</fullName>
    </submittedName>
</protein>
<feature type="compositionally biased region" description="Basic and acidic residues" evidence="3">
    <location>
        <begin position="270"/>
        <end position="282"/>
    </location>
</feature>
<reference evidence="5 6" key="1">
    <citation type="journal article" date="2012" name="BMC Genomics">
        <title>Tools to kill: Genome of one of the most destructive plant pathogenic fungi Macrophomina phaseolina.</title>
        <authorList>
            <person name="Islam M.S."/>
            <person name="Haque M.S."/>
            <person name="Islam M.M."/>
            <person name="Emdad E.M."/>
            <person name="Halim A."/>
            <person name="Hossen Q.M.M."/>
            <person name="Hossain M.Z."/>
            <person name="Ahmed B."/>
            <person name="Rahim S."/>
            <person name="Rahman M.S."/>
            <person name="Alam M.M."/>
            <person name="Hou S."/>
            <person name="Wan X."/>
            <person name="Saito J.A."/>
            <person name="Alam M."/>
        </authorList>
    </citation>
    <scope>NUCLEOTIDE SEQUENCE [LARGE SCALE GENOMIC DNA]</scope>
    <source>
        <strain evidence="5 6">MS6</strain>
    </source>
</reference>
<keyword evidence="4" id="KW-0472">Membrane</keyword>
<accession>K2RYE1</accession>
<dbReference type="PANTHER" id="PTHR35897:SF1">
    <property type="entry name" value="METHYLTRANSFERASE AUSD"/>
    <property type="match status" value="1"/>
</dbReference>
<evidence type="ECO:0000256" key="1">
    <source>
        <dbReference type="ARBA" id="ARBA00022679"/>
    </source>
</evidence>
<dbReference type="STRING" id="1126212.K2RYE1"/>
<feature type="transmembrane region" description="Helical" evidence="4">
    <location>
        <begin position="105"/>
        <end position="126"/>
    </location>
</feature>
<organism evidence="5 6">
    <name type="scientific">Macrophomina phaseolina (strain MS6)</name>
    <name type="common">Charcoal rot fungus</name>
    <dbReference type="NCBI Taxonomy" id="1126212"/>
    <lineage>
        <taxon>Eukaryota</taxon>
        <taxon>Fungi</taxon>
        <taxon>Dikarya</taxon>
        <taxon>Ascomycota</taxon>
        <taxon>Pezizomycotina</taxon>
        <taxon>Dothideomycetes</taxon>
        <taxon>Dothideomycetes incertae sedis</taxon>
        <taxon>Botryosphaeriales</taxon>
        <taxon>Botryosphaeriaceae</taxon>
        <taxon>Macrophomina</taxon>
    </lineage>
</organism>
<dbReference type="Proteomes" id="UP000007129">
    <property type="component" value="Unassembled WGS sequence"/>
</dbReference>
<dbReference type="GO" id="GO:0016740">
    <property type="term" value="F:transferase activity"/>
    <property type="evidence" value="ECO:0007669"/>
    <property type="project" value="UniProtKB-KW"/>
</dbReference>
<proteinExistence type="predicted"/>
<dbReference type="EMBL" id="AHHD01000323">
    <property type="protein sequence ID" value="EKG15214.1"/>
    <property type="molecule type" value="Genomic_DNA"/>
</dbReference>
<keyword evidence="1" id="KW-0808">Transferase</keyword>
<dbReference type="AlphaFoldDB" id="K2RYE1"/>
<evidence type="ECO:0000313" key="5">
    <source>
        <dbReference type="EMBL" id="EKG15214.1"/>
    </source>
</evidence>
<keyword evidence="2" id="KW-0949">S-adenosyl-L-methionine</keyword>